<evidence type="ECO:0000313" key="4">
    <source>
        <dbReference type="EMBL" id="MTB95780.1"/>
    </source>
</evidence>
<keyword evidence="1" id="KW-0456">Lyase</keyword>
<dbReference type="GO" id="GO:0005737">
    <property type="term" value="C:cytoplasm"/>
    <property type="evidence" value="ECO:0007669"/>
    <property type="project" value="TreeGrafter"/>
</dbReference>
<proteinExistence type="predicted"/>
<reference evidence="4 5" key="1">
    <citation type="submission" date="2019-10" db="EMBL/GenBank/DDBJ databases">
        <title>Nocardioides novel species isolated from the excrement of Marmot.</title>
        <authorList>
            <person name="Zhang G."/>
        </authorList>
    </citation>
    <scope>NUCLEOTIDE SEQUENCE [LARGE SCALE GENOMIC DNA]</scope>
    <source>
        <strain evidence="5">zg-579</strain>
    </source>
</reference>
<dbReference type="InterPro" id="IPR032466">
    <property type="entry name" value="Metal_Hydrolase"/>
</dbReference>
<sequence>MPNDLLSMTLTPGRRRPQRFAPRSHAMSDVLDRPAGAATAPGRYELVDCDVHPIMRGGMGDLRPHLSRGAQRRLGLDDRRSLSTVGHREAVSVPRNMLYVNPSGVLRDDARAPDGSSPGSDPAFTARQLLDGNGIDRAVLIGGEVLGLGALPDPDAAAMIAAAYNDWLAATWLSADERFRGYVVVGAQDPQLAAQEIRRSAQDQRFVGVLLPLTNILMGQRHYYPIYEAAAELGLPVAVHPNSGEGIFRTSPPMAGGTPTYYVEWHTGLSQVFQANVISLVCHGVFERFPRLKVVITEGGLGWIPDVMWRLDKNVRGLRDEVPWMKRLPSEYLVDHVRFTSQPMPEPRRRAHLHTLLEIAQAERTLMFSSDYPHWDFDDPRHVLTTLPEGMRDRVKALNAIETYGDRL</sequence>
<dbReference type="PANTHER" id="PTHR21240:SF28">
    <property type="entry name" value="ISO-OROTATE DECARBOXYLASE (EUROFUNG)"/>
    <property type="match status" value="1"/>
</dbReference>
<name>A0A6I3JCE5_9ACTN</name>
<dbReference type="Gene3D" id="3.20.20.140">
    <property type="entry name" value="Metal-dependent hydrolases"/>
    <property type="match status" value="1"/>
</dbReference>
<dbReference type="GO" id="GO:0016787">
    <property type="term" value="F:hydrolase activity"/>
    <property type="evidence" value="ECO:0007669"/>
    <property type="project" value="UniProtKB-KW"/>
</dbReference>
<dbReference type="EMBL" id="WLCI01000013">
    <property type="protein sequence ID" value="MTB95780.1"/>
    <property type="molecule type" value="Genomic_DNA"/>
</dbReference>
<evidence type="ECO:0000256" key="1">
    <source>
        <dbReference type="ARBA" id="ARBA00023239"/>
    </source>
</evidence>
<comment type="caution">
    <text evidence="4">The sequence shown here is derived from an EMBL/GenBank/DDBJ whole genome shotgun (WGS) entry which is preliminary data.</text>
</comment>
<keyword evidence="4" id="KW-0378">Hydrolase</keyword>
<dbReference type="InterPro" id="IPR032465">
    <property type="entry name" value="ACMSD"/>
</dbReference>
<dbReference type="AlphaFoldDB" id="A0A6I3JCE5"/>
<dbReference type="Pfam" id="PF04909">
    <property type="entry name" value="Amidohydro_2"/>
    <property type="match status" value="1"/>
</dbReference>
<protein>
    <submittedName>
        <fullName evidence="4">Amidohydrolase family protein</fullName>
    </submittedName>
</protein>
<dbReference type="SUPFAM" id="SSF51556">
    <property type="entry name" value="Metallo-dependent hydrolases"/>
    <property type="match status" value="1"/>
</dbReference>
<feature type="region of interest" description="Disordered" evidence="2">
    <location>
        <begin position="11"/>
        <end position="36"/>
    </location>
</feature>
<feature type="region of interest" description="Disordered" evidence="2">
    <location>
        <begin position="105"/>
        <end position="125"/>
    </location>
</feature>
<feature type="domain" description="Amidohydrolase-related" evidence="3">
    <location>
        <begin position="48"/>
        <end position="405"/>
    </location>
</feature>
<dbReference type="GO" id="GO:0016831">
    <property type="term" value="F:carboxy-lyase activity"/>
    <property type="evidence" value="ECO:0007669"/>
    <property type="project" value="InterPro"/>
</dbReference>
<organism evidence="4 5">
    <name type="scientific">Nocardioides marmotae</name>
    <dbReference type="NCBI Taxonomy" id="2663857"/>
    <lineage>
        <taxon>Bacteria</taxon>
        <taxon>Bacillati</taxon>
        <taxon>Actinomycetota</taxon>
        <taxon>Actinomycetes</taxon>
        <taxon>Propionibacteriales</taxon>
        <taxon>Nocardioidaceae</taxon>
        <taxon>Nocardioides</taxon>
    </lineage>
</organism>
<dbReference type="GO" id="GO:0019748">
    <property type="term" value="P:secondary metabolic process"/>
    <property type="evidence" value="ECO:0007669"/>
    <property type="project" value="TreeGrafter"/>
</dbReference>
<accession>A0A6I3JCE5</accession>
<evidence type="ECO:0000259" key="3">
    <source>
        <dbReference type="Pfam" id="PF04909"/>
    </source>
</evidence>
<keyword evidence="5" id="KW-1185">Reference proteome</keyword>
<dbReference type="Proteomes" id="UP000433406">
    <property type="component" value="Unassembled WGS sequence"/>
</dbReference>
<gene>
    <name evidence="4" type="ORF">GGQ22_11870</name>
</gene>
<dbReference type="InterPro" id="IPR006680">
    <property type="entry name" value="Amidohydro-rel"/>
</dbReference>
<evidence type="ECO:0000256" key="2">
    <source>
        <dbReference type="SAM" id="MobiDB-lite"/>
    </source>
</evidence>
<evidence type="ECO:0000313" key="5">
    <source>
        <dbReference type="Proteomes" id="UP000433406"/>
    </source>
</evidence>
<dbReference type="PANTHER" id="PTHR21240">
    <property type="entry name" value="2-AMINO-3-CARBOXYLMUCONATE-6-SEMIALDEHYDE DECARBOXYLASE"/>
    <property type="match status" value="1"/>
</dbReference>